<comment type="caution">
    <text evidence="1">The sequence shown here is derived from an EMBL/GenBank/DDBJ whole genome shotgun (WGS) entry which is preliminary data.</text>
</comment>
<protein>
    <submittedName>
        <fullName evidence="1">Uncharacterized protein</fullName>
    </submittedName>
</protein>
<evidence type="ECO:0000313" key="2">
    <source>
        <dbReference type="Proteomes" id="UP000230233"/>
    </source>
</evidence>
<dbReference type="PANTHER" id="PTHR31379:SF1">
    <property type="entry name" value="F-BOX C PROTEIN-RELATED"/>
    <property type="match status" value="1"/>
</dbReference>
<dbReference type="AlphaFoldDB" id="A0A2G5U9N8"/>
<reference evidence="1" key="1">
    <citation type="journal article" date="2018" name="Science">
        <title>Rapid genome shrinkage in a self-fertile nematode reveals sperm competition proteins.</title>
        <authorList>
            <person name="Yin D."/>
            <person name="Schwarz E.M."/>
            <person name="Thomas C.G."/>
            <person name="Felde R.L."/>
            <person name="Korf I.F."/>
            <person name="Cutter A.D."/>
            <person name="Schartner C.M."/>
            <person name="Ralston E.J."/>
            <person name="Meyer B.J."/>
            <person name="Haag E.S."/>
        </authorList>
    </citation>
    <scope>NUCLEOTIDE SEQUENCE</scope>
    <source>
        <strain evidence="1">JU1422</strain>
    </source>
</reference>
<keyword evidence="2" id="KW-1185">Reference proteome</keyword>
<dbReference type="EMBL" id="PDUG01000004">
    <property type="protein sequence ID" value="PIC36252.1"/>
    <property type="molecule type" value="Genomic_DNA"/>
</dbReference>
<dbReference type="InterPro" id="IPR021942">
    <property type="entry name" value="DUF3557"/>
</dbReference>
<sequence>MLKEHNSLLNLSTEALQEVLKHMEANKRFELAKRISLIETLEKSIPLKIDVLIFGNLKIQINDTEYKFGVYKKYDKKEETPEFVEFENSQGGLPNDIDEFGFNDFSNEVVVEDGDVVLADSEDWQELCDEQLERNEGERCNMRRIWIQRTIQDQEKQIALLQSSEPQNHSKIQNLQQKLNESKADLLPYQYRDSGVTPYLPYTQLLITSPRGTHIERFEYTGNIQTAFRCLIAQFFGNRSHPIEVKRFEPNSMILRLPLGVKFQIEGLKFNYAVQKVYENLKQVVEEYSYPLEYVEINGAELKGEDLRNQVIREAKEVVLSGILENNKWTPYLEKMENTRVHVKDGFEKEPIDDLYFIICSWMNNGTFEKKLWTVKLNDEQSGDEILKKLANDFYDEELRENRYFKIPLDYTTDLEVSIADGKSENRDSQMMKLEILHKSFYIESVALSARVIRKSMVFWNFFVCGYL</sequence>
<dbReference type="PANTHER" id="PTHR31379">
    <property type="entry name" value="F-BOX C PROTEIN-RELATED-RELATED"/>
    <property type="match status" value="1"/>
</dbReference>
<proteinExistence type="predicted"/>
<organism evidence="1 2">
    <name type="scientific">Caenorhabditis nigoni</name>
    <dbReference type="NCBI Taxonomy" id="1611254"/>
    <lineage>
        <taxon>Eukaryota</taxon>
        <taxon>Metazoa</taxon>
        <taxon>Ecdysozoa</taxon>
        <taxon>Nematoda</taxon>
        <taxon>Chromadorea</taxon>
        <taxon>Rhabditida</taxon>
        <taxon>Rhabditina</taxon>
        <taxon>Rhabditomorpha</taxon>
        <taxon>Rhabditoidea</taxon>
        <taxon>Rhabditidae</taxon>
        <taxon>Peloderinae</taxon>
        <taxon>Caenorhabditis</taxon>
    </lineage>
</organism>
<evidence type="ECO:0000313" key="1">
    <source>
        <dbReference type="EMBL" id="PIC36252.1"/>
    </source>
</evidence>
<gene>
    <name evidence="1" type="primary">Cnig_chr_IV.g15318</name>
    <name evidence="1" type="ORF">B9Z55_015318</name>
</gene>
<dbReference type="Pfam" id="PF12078">
    <property type="entry name" value="DUF3557"/>
    <property type="match status" value="1"/>
</dbReference>
<dbReference type="OrthoDB" id="5910972at2759"/>
<accession>A0A2G5U9N8</accession>
<name>A0A2G5U9N8_9PELO</name>
<dbReference type="Proteomes" id="UP000230233">
    <property type="component" value="Chromosome IV"/>
</dbReference>